<dbReference type="Gene3D" id="3.40.630.190">
    <property type="entry name" value="LCP protein"/>
    <property type="match status" value="1"/>
</dbReference>
<evidence type="ECO:0000313" key="4">
    <source>
        <dbReference type="EMBL" id="MSS19451.1"/>
    </source>
</evidence>
<feature type="domain" description="Cell envelope-related transcriptional attenuator" evidence="3">
    <location>
        <begin position="140"/>
        <end position="239"/>
    </location>
</feature>
<gene>
    <name evidence="4" type="ORF">FYJ52_03360</name>
</gene>
<dbReference type="AlphaFoldDB" id="A0A7X2TAF6"/>
<accession>A0A7X2TAF6</accession>
<sequence>MHRQKMMAILAKGLWALMSLSLVLFVVQGARLGVVPAWAVALSAAVAAGLIAGIGWAVFRPDKDTRFSTRTRRYTAPCIAAVVIAALCLIGFRTATIAKKAGDAVFTSDKAAGAAVSQPFALALAADANAGEGAMYAFAAVNPETKKIEAVSLPASALVAGAGGTVRLDSLSFDDAVSAMANLFGIQAGHRVRLSPEGLKATIDEMGGIRVTASETFTSGGHTFIVGTNTLNGREALAFGAGNSANQLRVLDAVIRKMASERALTQYSAVMAGLCRTVKTDFSARQFAQLAQSPSGWQTSTYAVTGTAVSGGVQLDQGSAAAAVSRLKGVLKGQ</sequence>
<dbReference type="Pfam" id="PF03816">
    <property type="entry name" value="LytR_cpsA_psr"/>
    <property type="match status" value="1"/>
</dbReference>
<keyword evidence="2" id="KW-1133">Transmembrane helix</keyword>
<dbReference type="RefSeq" id="WP_154575857.1">
    <property type="nucleotide sequence ID" value="NZ_VUMO01000003.1"/>
</dbReference>
<dbReference type="EMBL" id="VUMO01000003">
    <property type="protein sequence ID" value="MSS19451.1"/>
    <property type="molecule type" value="Genomic_DNA"/>
</dbReference>
<proteinExistence type="inferred from homology"/>
<reference evidence="4 5" key="1">
    <citation type="submission" date="2019-08" db="EMBL/GenBank/DDBJ databases">
        <title>In-depth cultivation of the pig gut microbiome towards novel bacterial diversity and tailored functional studies.</title>
        <authorList>
            <person name="Wylensek D."/>
            <person name="Hitch T.C.A."/>
            <person name="Clavel T."/>
        </authorList>
    </citation>
    <scope>NUCLEOTIDE SEQUENCE [LARGE SCALE GENOMIC DNA]</scope>
    <source>
        <strain evidence="4 5">RF-744-FAT-4</strain>
    </source>
</reference>
<organism evidence="4 5">
    <name type="scientific">Pseudoramibacter porci</name>
    <dbReference type="NCBI Taxonomy" id="2606631"/>
    <lineage>
        <taxon>Bacteria</taxon>
        <taxon>Bacillati</taxon>
        <taxon>Bacillota</taxon>
        <taxon>Clostridia</taxon>
        <taxon>Eubacteriales</taxon>
        <taxon>Eubacteriaceae</taxon>
        <taxon>Pseudoramibacter</taxon>
    </lineage>
</organism>
<dbReference type="InterPro" id="IPR050922">
    <property type="entry name" value="LytR/CpsA/Psr_CW_biosynth"/>
</dbReference>
<evidence type="ECO:0000259" key="3">
    <source>
        <dbReference type="Pfam" id="PF03816"/>
    </source>
</evidence>
<keyword evidence="5" id="KW-1185">Reference proteome</keyword>
<name>A0A7X2TAF6_9FIRM</name>
<evidence type="ECO:0000256" key="2">
    <source>
        <dbReference type="SAM" id="Phobius"/>
    </source>
</evidence>
<dbReference type="Proteomes" id="UP000461754">
    <property type="component" value="Unassembled WGS sequence"/>
</dbReference>
<evidence type="ECO:0000313" key="5">
    <source>
        <dbReference type="Proteomes" id="UP000461754"/>
    </source>
</evidence>
<dbReference type="PANTHER" id="PTHR33392:SF6">
    <property type="entry name" value="POLYISOPRENYL-TEICHOIC ACID--PEPTIDOGLYCAN TEICHOIC ACID TRANSFERASE TAGU"/>
    <property type="match status" value="1"/>
</dbReference>
<protein>
    <submittedName>
        <fullName evidence="4">LytR family transcriptional regulator</fullName>
    </submittedName>
</protein>
<keyword evidence="2" id="KW-0812">Transmembrane</keyword>
<dbReference type="PANTHER" id="PTHR33392">
    <property type="entry name" value="POLYISOPRENYL-TEICHOIC ACID--PEPTIDOGLYCAN TEICHOIC ACID TRANSFERASE TAGU"/>
    <property type="match status" value="1"/>
</dbReference>
<evidence type="ECO:0000256" key="1">
    <source>
        <dbReference type="ARBA" id="ARBA00006068"/>
    </source>
</evidence>
<dbReference type="InterPro" id="IPR004474">
    <property type="entry name" value="LytR_CpsA_psr"/>
</dbReference>
<feature type="transmembrane region" description="Helical" evidence="2">
    <location>
        <begin position="39"/>
        <end position="59"/>
    </location>
</feature>
<keyword evidence="2" id="KW-0472">Membrane</keyword>
<feature type="transmembrane region" description="Helical" evidence="2">
    <location>
        <begin position="71"/>
        <end position="92"/>
    </location>
</feature>
<comment type="similarity">
    <text evidence="1">Belongs to the LytR/CpsA/Psr (LCP) family.</text>
</comment>
<comment type="caution">
    <text evidence="4">The sequence shown here is derived from an EMBL/GenBank/DDBJ whole genome shotgun (WGS) entry which is preliminary data.</text>
</comment>